<dbReference type="InterPro" id="IPR011032">
    <property type="entry name" value="GroES-like_sf"/>
</dbReference>
<dbReference type="PANTHER" id="PTHR43401:SF2">
    <property type="entry name" value="L-THREONINE 3-DEHYDROGENASE"/>
    <property type="match status" value="1"/>
</dbReference>
<keyword evidence="1" id="KW-0479">Metal-binding</keyword>
<dbReference type="EMBL" id="JAVRJZ010000016">
    <property type="protein sequence ID" value="KAK2711424.1"/>
    <property type="molecule type" value="Genomic_DNA"/>
</dbReference>
<dbReference type="GO" id="GO:0046872">
    <property type="term" value="F:metal ion binding"/>
    <property type="evidence" value="ECO:0007669"/>
    <property type="project" value="UniProtKB-KW"/>
</dbReference>
<evidence type="ECO:0000256" key="2">
    <source>
        <dbReference type="ARBA" id="ARBA00022833"/>
    </source>
</evidence>
<dbReference type="Gene3D" id="3.90.180.10">
    <property type="entry name" value="Medium-chain alcohol dehydrogenases, catalytic domain"/>
    <property type="match status" value="1"/>
</dbReference>
<evidence type="ECO:0000313" key="6">
    <source>
        <dbReference type="Proteomes" id="UP001187531"/>
    </source>
</evidence>
<dbReference type="InterPro" id="IPR020843">
    <property type="entry name" value="ER"/>
</dbReference>
<dbReference type="Gene3D" id="3.40.50.720">
    <property type="entry name" value="NAD(P)-binding Rossmann-like Domain"/>
    <property type="match status" value="1"/>
</dbReference>
<keyword evidence="6" id="KW-1185">Reference proteome</keyword>
<evidence type="ECO:0000256" key="3">
    <source>
        <dbReference type="ARBA" id="ARBA00023002"/>
    </source>
</evidence>
<sequence>MSAIDPGVLGLRESRSRNASGQLQCKQISIESPATAKECVFSFDVDVPDVPEKGARVKVMYVGACYRLQRSNSVTSTGSGSGGSLCERERMNSFGSSSCIRDRVSSFSSSSCLRERVGSFGAAGLEPIPGSPVHKAIRESSLYPGYEVAGIVDCIGEEMDSTPSDIQVGDHVIIYPYDDGADGYSEYVSVPDIKYLVKLPTDMPMSVAAMLPTGALWALNTLQKAEPYVRKIFSERAPEGKCNVLVVGTGSLALWALRVASYYFGTERQRVNVTVASLRDEGISIAHEFKKSCITGKASVSVVQWNEEVYEKQLIERTIDACGGYVDIVIDFCSTSRSLNRAIHCLSRGGHIFLGTETAEKLLPKFSRRAEDRGIQMEAVEGGSLEQLKLLVELVSSSKVIPPPFSVFPAEDACEVIKKICNAEIHGHAILQFS</sequence>
<feature type="domain" description="Enoyl reductase (ER)" evidence="4">
    <location>
        <begin position="38"/>
        <end position="431"/>
    </location>
</feature>
<keyword evidence="3" id="KW-0560">Oxidoreductase</keyword>
<dbReference type="GO" id="GO:0016491">
    <property type="term" value="F:oxidoreductase activity"/>
    <property type="evidence" value="ECO:0007669"/>
    <property type="project" value="UniProtKB-KW"/>
</dbReference>
<gene>
    <name evidence="5" type="ORF">QYM36_012560</name>
</gene>
<organism evidence="5 6">
    <name type="scientific">Artemia franciscana</name>
    <name type="common">Brine shrimp</name>
    <name type="synonym">Artemia sanfranciscana</name>
    <dbReference type="NCBI Taxonomy" id="6661"/>
    <lineage>
        <taxon>Eukaryota</taxon>
        <taxon>Metazoa</taxon>
        <taxon>Ecdysozoa</taxon>
        <taxon>Arthropoda</taxon>
        <taxon>Crustacea</taxon>
        <taxon>Branchiopoda</taxon>
        <taxon>Anostraca</taxon>
        <taxon>Artemiidae</taxon>
        <taxon>Artemia</taxon>
    </lineage>
</organism>
<dbReference type="SUPFAM" id="SSF51735">
    <property type="entry name" value="NAD(P)-binding Rossmann-fold domains"/>
    <property type="match status" value="1"/>
</dbReference>
<dbReference type="SMART" id="SM00829">
    <property type="entry name" value="PKS_ER"/>
    <property type="match status" value="1"/>
</dbReference>
<dbReference type="Proteomes" id="UP001187531">
    <property type="component" value="Unassembled WGS sequence"/>
</dbReference>
<protein>
    <recommendedName>
        <fullName evidence="4">Enoyl reductase (ER) domain-containing protein</fullName>
    </recommendedName>
</protein>
<name>A0AA88HJE0_ARTSF</name>
<comment type="caution">
    <text evidence="5">The sequence shown here is derived from an EMBL/GenBank/DDBJ whole genome shotgun (WGS) entry which is preliminary data.</text>
</comment>
<reference evidence="5" key="1">
    <citation type="submission" date="2023-07" db="EMBL/GenBank/DDBJ databases">
        <title>Chromosome-level genome assembly of Artemia franciscana.</title>
        <authorList>
            <person name="Jo E."/>
        </authorList>
    </citation>
    <scope>NUCLEOTIDE SEQUENCE</scope>
    <source>
        <tissue evidence="5">Whole body</tissue>
    </source>
</reference>
<dbReference type="InterPro" id="IPR050129">
    <property type="entry name" value="Zn_alcohol_dh"/>
</dbReference>
<proteinExistence type="predicted"/>
<evidence type="ECO:0000259" key="4">
    <source>
        <dbReference type="SMART" id="SM00829"/>
    </source>
</evidence>
<dbReference type="AlphaFoldDB" id="A0AA88HJE0"/>
<evidence type="ECO:0000313" key="5">
    <source>
        <dbReference type="EMBL" id="KAK2711424.1"/>
    </source>
</evidence>
<dbReference type="SUPFAM" id="SSF50129">
    <property type="entry name" value="GroES-like"/>
    <property type="match status" value="1"/>
</dbReference>
<keyword evidence="2" id="KW-0862">Zinc</keyword>
<dbReference type="InterPro" id="IPR036291">
    <property type="entry name" value="NAD(P)-bd_dom_sf"/>
</dbReference>
<evidence type="ECO:0000256" key="1">
    <source>
        <dbReference type="ARBA" id="ARBA00022723"/>
    </source>
</evidence>
<dbReference type="PANTHER" id="PTHR43401">
    <property type="entry name" value="L-THREONINE 3-DEHYDROGENASE"/>
    <property type="match status" value="1"/>
</dbReference>
<accession>A0AA88HJE0</accession>